<name>A0A8J3ZG77_9ACTN</name>
<feature type="domain" description="Extensin-like C-terminal" evidence="1">
    <location>
        <begin position="81"/>
        <end position="149"/>
    </location>
</feature>
<sequence length="237" mass="25689">MGACSGYTVITRNYLLDTAHDIRHRTAYNADLTGVHTGQHNEEFNQTFWGRCGEIVRQLEIRAGKTVDWIGDIGAAVCKSGYHGSGRALDISQIRYADGTLIDTNASWRATAADKRRYIGLAAQCRMVVGTVLTAWYNADHQNHIHVDNGVGFVPIRTVESDTKLIQATCNILNAEALTIDGDWGPLTEAAYGRLRTKLKMGCTNPKTNAADATLFLGLIAQTGLNAQVAGAYVGTC</sequence>
<evidence type="ECO:0000259" key="1">
    <source>
        <dbReference type="Pfam" id="PF06904"/>
    </source>
</evidence>
<evidence type="ECO:0000313" key="2">
    <source>
        <dbReference type="EMBL" id="GIJ61025.1"/>
    </source>
</evidence>
<evidence type="ECO:0000313" key="3">
    <source>
        <dbReference type="Proteomes" id="UP000612585"/>
    </source>
</evidence>
<dbReference type="RefSeq" id="WP_204005742.1">
    <property type="nucleotide sequence ID" value="NZ_BOPG01000063.1"/>
</dbReference>
<organism evidence="2 3">
    <name type="scientific">Virgisporangium aurantiacum</name>
    <dbReference type="NCBI Taxonomy" id="175570"/>
    <lineage>
        <taxon>Bacteria</taxon>
        <taxon>Bacillati</taxon>
        <taxon>Actinomycetota</taxon>
        <taxon>Actinomycetes</taxon>
        <taxon>Micromonosporales</taxon>
        <taxon>Micromonosporaceae</taxon>
        <taxon>Virgisporangium</taxon>
    </lineage>
</organism>
<keyword evidence="3" id="KW-1185">Reference proteome</keyword>
<proteinExistence type="predicted"/>
<dbReference type="Pfam" id="PF06904">
    <property type="entry name" value="Extensin-like_C"/>
    <property type="match status" value="1"/>
</dbReference>
<accession>A0A8J3ZG77</accession>
<dbReference type="AlphaFoldDB" id="A0A8J3ZG77"/>
<gene>
    <name evidence="2" type="ORF">Vau01_085410</name>
</gene>
<dbReference type="EMBL" id="BOPG01000063">
    <property type="protein sequence ID" value="GIJ61025.1"/>
    <property type="molecule type" value="Genomic_DNA"/>
</dbReference>
<reference evidence="2" key="1">
    <citation type="submission" date="2021-01" db="EMBL/GenBank/DDBJ databases">
        <title>Whole genome shotgun sequence of Virgisporangium aurantiacum NBRC 16421.</title>
        <authorList>
            <person name="Komaki H."/>
            <person name="Tamura T."/>
        </authorList>
    </citation>
    <scope>NUCLEOTIDE SEQUENCE</scope>
    <source>
        <strain evidence="2">NBRC 16421</strain>
    </source>
</reference>
<protein>
    <recommendedName>
        <fullName evidence="1">Extensin-like C-terminal domain-containing protein</fullName>
    </recommendedName>
</protein>
<dbReference type="InterPro" id="IPR009683">
    <property type="entry name" value="Extensin-like_C"/>
</dbReference>
<dbReference type="Proteomes" id="UP000612585">
    <property type="component" value="Unassembled WGS sequence"/>
</dbReference>
<comment type="caution">
    <text evidence="2">The sequence shown here is derived from an EMBL/GenBank/DDBJ whole genome shotgun (WGS) entry which is preliminary data.</text>
</comment>